<evidence type="ECO:0000313" key="2">
    <source>
        <dbReference type="EMBL" id="MXU84889.1"/>
    </source>
</evidence>
<proteinExistence type="predicted"/>
<feature type="signal peptide" evidence="1">
    <location>
        <begin position="1"/>
        <end position="22"/>
    </location>
</feature>
<protein>
    <submittedName>
        <fullName evidence="2">Putative secreted protein</fullName>
    </submittedName>
</protein>
<reference evidence="2" key="1">
    <citation type="submission" date="2019-12" db="EMBL/GenBank/DDBJ databases">
        <title>An insight into the sialome of adult female Ixodes ricinus ticks feeding for 6 days.</title>
        <authorList>
            <person name="Perner J."/>
            <person name="Ribeiro J.M.C."/>
        </authorList>
    </citation>
    <scope>NUCLEOTIDE SEQUENCE</scope>
    <source>
        <strain evidence="2">Semi-engorged</strain>
        <tissue evidence="2">Salivary glands</tissue>
    </source>
</reference>
<accession>A0A6B0TXK5</accession>
<feature type="chain" id="PRO_5025368627" evidence="1">
    <location>
        <begin position="23"/>
        <end position="83"/>
    </location>
</feature>
<evidence type="ECO:0000256" key="1">
    <source>
        <dbReference type="SAM" id="SignalP"/>
    </source>
</evidence>
<dbReference type="EMBL" id="GIFC01002806">
    <property type="protein sequence ID" value="MXU84889.1"/>
    <property type="molecule type" value="Transcribed_RNA"/>
</dbReference>
<name>A0A6B0TXK5_IXORI</name>
<keyword evidence="1" id="KW-0732">Signal</keyword>
<organism evidence="2">
    <name type="scientific">Ixodes ricinus</name>
    <name type="common">Common tick</name>
    <name type="synonym">Acarus ricinus</name>
    <dbReference type="NCBI Taxonomy" id="34613"/>
    <lineage>
        <taxon>Eukaryota</taxon>
        <taxon>Metazoa</taxon>
        <taxon>Ecdysozoa</taxon>
        <taxon>Arthropoda</taxon>
        <taxon>Chelicerata</taxon>
        <taxon>Arachnida</taxon>
        <taxon>Acari</taxon>
        <taxon>Parasitiformes</taxon>
        <taxon>Ixodida</taxon>
        <taxon>Ixodoidea</taxon>
        <taxon>Ixodidae</taxon>
        <taxon>Ixodinae</taxon>
        <taxon>Ixodes</taxon>
    </lineage>
</organism>
<sequence length="83" mass="9312">MFNIHQLTCALTFCCNAVVVRDISVGAWRQGSWCVSPIHLNYSSTKEHAKSIVTHERICVAVTVLKQKSKTCQFACAFAKTFF</sequence>
<dbReference type="AlphaFoldDB" id="A0A6B0TXK5"/>